<dbReference type="CDD" id="cd11542">
    <property type="entry name" value="NTP-PPase_u5"/>
    <property type="match status" value="1"/>
</dbReference>
<dbReference type="OrthoDB" id="9154322at2"/>
<evidence type="ECO:0000313" key="1">
    <source>
        <dbReference type="EMBL" id="RLV60961.1"/>
    </source>
</evidence>
<proteinExistence type="predicted"/>
<organism evidence="1 2">
    <name type="scientific">Parashewanella curva</name>
    <dbReference type="NCBI Taxonomy" id="2338552"/>
    <lineage>
        <taxon>Bacteria</taxon>
        <taxon>Pseudomonadati</taxon>
        <taxon>Pseudomonadota</taxon>
        <taxon>Gammaproteobacteria</taxon>
        <taxon>Alteromonadales</taxon>
        <taxon>Shewanellaceae</taxon>
        <taxon>Parashewanella</taxon>
    </lineage>
</organism>
<dbReference type="EMBL" id="QZEI01000009">
    <property type="protein sequence ID" value="RLV60961.1"/>
    <property type="molecule type" value="Genomic_DNA"/>
</dbReference>
<name>A0A3L8Q017_9GAMM</name>
<comment type="caution">
    <text evidence="1">The sequence shown here is derived from an EMBL/GenBank/DDBJ whole genome shotgun (WGS) entry which is preliminary data.</text>
</comment>
<protein>
    <submittedName>
        <fullName evidence="1">Uncharacterized protein</fullName>
    </submittedName>
</protein>
<accession>A0A3L8Q017</accession>
<reference evidence="1 2" key="1">
    <citation type="submission" date="2018-09" db="EMBL/GenBank/DDBJ databases">
        <title>Phylogeny of the Shewanellaceae, and recommendation for two new genera, Pseudoshewanella and Parashewanella.</title>
        <authorList>
            <person name="Wang G."/>
        </authorList>
    </citation>
    <scope>NUCLEOTIDE SEQUENCE [LARGE SCALE GENOMIC DNA]</scope>
    <source>
        <strain evidence="1 2">C51</strain>
    </source>
</reference>
<evidence type="ECO:0000313" key="2">
    <source>
        <dbReference type="Proteomes" id="UP000281474"/>
    </source>
</evidence>
<keyword evidence="2" id="KW-1185">Reference proteome</keyword>
<gene>
    <name evidence="1" type="ORF">D5018_03725</name>
</gene>
<dbReference type="Gene3D" id="1.10.287.1080">
    <property type="entry name" value="MazG-like"/>
    <property type="match status" value="1"/>
</dbReference>
<sequence>MTIEAPALIELQTKIHQQNKDMGWWDNPRPFHTFVCLFHSELSEAMEGDRKNLMDDHLPEYEMFWVEVADFAIRCLDWLGSKNYEKYDFYIFERLSSKIEFLSQMHYQVSTALNLSKDPYFHDKENLPKSIAYAVSACFDFANVHQFDLLKVINEKVAYNAQRADHKRENRAAENGKKY</sequence>
<dbReference type="Proteomes" id="UP000281474">
    <property type="component" value="Unassembled WGS sequence"/>
</dbReference>
<dbReference type="AlphaFoldDB" id="A0A3L8Q017"/>
<dbReference type="RefSeq" id="WP_121837646.1">
    <property type="nucleotide sequence ID" value="NZ_ML014758.1"/>
</dbReference>